<name>A0A246K005_9SPHN</name>
<sequence>MATAAHQPPRRKQRAITIRSDHALKRLELLARDGRSQVDIIEEALDRMPLPPASDGATFRAEVEAILAGVPKRSYPTMAEIDAELWDEDGLPR</sequence>
<proteinExistence type="predicted"/>
<dbReference type="RefSeq" id="WP_088439002.1">
    <property type="nucleotide sequence ID" value="NZ_BMMC01000020.1"/>
</dbReference>
<dbReference type="EMBL" id="NISK01000001">
    <property type="protein sequence ID" value="OWQ98671.1"/>
    <property type="molecule type" value="Genomic_DNA"/>
</dbReference>
<reference evidence="1 2" key="1">
    <citation type="journal article" date="2010" name="Int. J. Syst. Evol. Microbiol.">
        <title>Sphingopyxis bauzanensis sp. nov., a psychrophilic bacterium isolated from soil.</title>
        <authorList>
            <person name="Zhang D.C."/>
            <person name="Liu H.C."/>
            <person name="Xin Y.H."/>
            <person name="Zhou Y.G."/>
            <person name="Schinner F."/>
            <person name="Margesin R."/>
        </authorList>
    </citation>
    <scope>NUCLEOTIDE SEQUENCE [LARGE SCALE GENOMIC DNA]</scope>
    <source>
        <strain evidence="1 2">DSM 22271</strain>
    </source>
</reference>
<keyword evidence="2" id="KW-1185">Reference proteome</keyword>
<protein>
    <submittedName>
        <fullName evidence="1">Uncharacterized protein</fullName>
    </submittedName>
</protein>
<dbReference type="Proteomes" id="UP000197361">
    <property type="component" value="Unassembled WGS sequence"/>
</dbReference>
<gene>
    <name evidence="1" type="ORF">CDQ92_00115</name>
</gene>
<organism evidence="1 2">
    <name type="scientific">Sphingopyxis bauzanensis</name>
    <dbReference type="NCBI Taxonomy" id="651663"/>
    <lineage>
        <taxon>Bacteria</taxon>
        <taxon>Pseudomonadati</taxon>
        <taxon>Pseudomonadota</taxon>
        <taxon>Alphaproteobacteria</taxon>
        <taxon>Sphingomonadales</taxon>
        <taxon>Sphingomonadaceae</taxon>
        <taxon>Sphingopyxis</taxon>
    </lineage>
</organism>
<dbReference type="AlphaFoldDB" id="A0A246K005"/>
<accession>A0A246K005</accession>
<evidence type="ECO:0000313" key="2">
    <source>
        <dbReference type="Proteomes" id="UP000197361"/>
    </source>
</evidence>
<dbReference type="OrthoDB" id="7580616at2"/>
<comment type="caution">
    <text evidence="1">The sequence shown here is derived from an EMBL/GenBank/DDBJ whole genome shotgun (WGS) entry which is preliminary data.</text>
</comment>
<evidence type="ECO:0000313" key="1">
    <source>
        <dbReference type="EMBL" id="OWQ98671.1"/>
    </source>
</evidence>